<feature type="coiled-coil region" evidence="1">
    <location>
        <begin position="40"/>
        <end position="138"/>
    </location>
</feature>
<keyword evidence="1" id="KW-0175">Coiled coil</keyword>
<dbReference type="AlphaFoldDB" id="A0A151PB23"/>
<keyword evidence="3" id="KW-1185">Reference proteome</keyword>
<dbReference type="EMBL" id="AKHW03000533">
    <property type="protein sequence ID" value="KYO45955.1"/>
    <property type="molecule type" value="Genomic_DNA"/>
</dbReference>
<gene>
    <name evidence="2" type="ORF">Y1Q_0021563</name>
</gene>
<comment type="caution">
    <text evidence="2">The sequence shown here is derived from an EMBL/GenBank/DDBJ whole genome shotgun (WGS) entry which is preliminary data.</text>
</comment>
<evidence type="ECO:0000313" key="3">
    <source>
        <dbReference type="Proteomes" id="UP000050525"/>
    </source>
</evidence>
<organism evidence="2 3">
    <name type="scientific">Alligator mississippiensis</name>
    <name type="common">American alligator</name>
    <dbReference type="NCBI Taxonomy" id="8496"/>
    <lineage>
        <taxon>Eukaryota</taxon>
        <taxon>Metazoa</taxon>
        <taxon>Chordata</taxon>
        <taxon>Craniata</taxon>
        <taxon>Vertebrata</taxon>
        <taxon>Euteleostomi</taxon>
        <taxon>Archelosauria</taxon>
        <taxon>Archosauria</taxon>
        <taxon>Crocodylia</taxon>
        <taxon>Alligatoridae</taxon>
        <taxon>Alligatorinae</taxon>
        <taxon>Alligator</taxon>
    </lineage>
</organism>
<dbReference type="Proteomes" id="UP000050525">
    <property type="component" value="Unassembled WGS sequence"/>
</dbReference>
<evidence type="ECO:0000256" key="1">
    <source>
        <dbReference type="SAM" id="Coils"/>
    </source>
</evidence>
<sequence>MAESRSKSSEPGIDQMGEEKDVLQKLEISKSLIGVLQIEVHSHVDQIEELQEDLEGWQLRCRQAKHHVQELRGELVKSRVQTEETGKVILKEMEKKIKVYVANYETLQNQKQSLEKEVEAKNKECDKLRTQLQGVEADKD</sequence>
<name>A0A151PB23_ALLMI</name>
<evidence type="ECO:0000313" key="2">
    <source>
        <dbReference type="EMBL" id="KYO45955.1"/>
    </source>
</evidence>
<accession>A0A151PB23</accession>
<protein>
    <submittedName>
        <fullName evidence="2">Uncharacterized protein</fullName>
    </submittedName>
</protein>
<reference evidence="2 3" key="1">
    <citation type="journal article" date="2012" name="Genome Biol.">
        <title>Sequencing three crocodilian genomes to illuminate the evolution of archosaurs and amniotes.</title>
        <authorList>
            <person name="St John J.A."/>
            <person name="Braun E.L."/>
            <person name="Isberg S.R."/>
            <person name="Miles L.G."/>
            <person name="Chong A.Y."/>
            <person name="Gongora J."/>
            <person name="Dalzell P."/>
            <person name="Moran C."/>
            <person name="Bed'hom B."/>
            <person name="Abzhanov A."/>
            <person name="Burgess S.C."/>
            <person name="Cooksey A.M."/>
            <person name="Castoe T.A."/>
            <person name="Crawford N.G."/>
            <person name="Densmore L.D."/>
            <person name="Drew J.C."/>
            <person name="Edwards S.V."/>
            <person name="Faircloth B.C."/>
            <person name="Fujita M.K."/>
            <person name="Greenwold M.J."/>
            <person name="Hoffmann F.G."/>
            <person name="Howard J.M."/>
            <person name="Iguchi T."/>
            <person name="Janes D.E."/>
            <person name="Khan S.Y."/>
            <person name="Kohno S."/>
            <person name="de Koning A.J."/>
            <person name="Lance S.L."/>
            <person name="McCarthy F.M."/>
            <person name="McCormack J.E."/>
            <person name="Merchant M.E."/>
            <person name="Peterson D.G."/>
            <person name="Pollock D.D."/>
            <person name="Pourmand N."/>
            <person name="Raney B.J."/>
            <person name="Roessler K.A."/>
            <person name="Sanford J.R."/>
            <person name="Sawyer R.H."/>
            <person name="Schmidt C.J."/>
            <person name="Triplett E.W."/>
            <person name="Tuberville T.D."/>
            <person name="Venegas-Anaya M."/>
            <person name="Howard J.T."/>
            <person name="Jarvis E.D."/>
            <person name="Guillette L.J.Jr."/>
            <person name="Glenn T.C."/>
            <person name="Green R.E."/>
            <person name="Ray D.A."/>
        </authorList>
    </citation>
    <scope>NUCLEOTIDE SEQUENCE [LARGE SCALE GENOMIC DNA]</scope>
    <source>
        <strain evidence="2">KSC_2009_1</strain>
    </source>
</reference>
<proteinExistence type="predicted"/>